<name>A0A0S4QRX2_9ACTN</name>
<dbReference type="GO" id="GO:0003755">
    <property type="term" value="F:peptidyl-prolyl cis-trans isomerase activity"/>
    <property type="evidence" value="ECO:0007669"/>
    <property type="project" value="UniProtKB-UniRule"/>
</dbReference>
<keyword evidence="4 5" id="KW-0413">Isomerase</keyword>
<dbReference type="EMBL" id="FAOZ01000018">
    <property type="protein sequence ID" value="CUU58285.1"/>
    <property type="molecule type" value="Genomic_DNA"/>
</dbReference>
<gene>
    <name evidence="9" type="ORF">Ga0074812_11857</name>
</gene>
<evidence type="ECO:0000259" key="8">
    <source>
        <dbReference type="PROSITE" id="PS50059"/>
    </source>
</evidence>
<evidence type="ECO:0000256" key="4">
    <source>
        <dbReference type="ARBA" id="ARBA00023235"/>
    </source>
</evidence>
<organism evidence="9 10">
    <name type="scientific">Parafrankia irregularis</name>
    <dbReference type="NCBI Taxonomy" id="795642"/>
    <lineage>
        <taxon>Bacteria</taxon>
        <taxon>Bacillati</taxon>
        <taxon>Actinomycetota</taxon>
        <taxon>Actinomycetes</taxon>
        <taxon>Frankiales</taxon>
        <taxon>Frankiaceae</taxon>
        <taxon>Parafrankia</taxon>
    </lineage>
</organism>
<evidence type="ECO:0000256" key="7">
    <source>
        <dbReference type="SAM" id="SignalP"/>
    </source>
</evidence>
<keyword evidence="10" id="KW-1185">Reference proteome</keyword>
<reference evidence="10" key="1">
    <citation type="submission" date="2015-11" db="EMBL/GenBank/DDBJ databases">
        <authorList>
            <person name="Varghese N."/>
        </authorList>
    </citation>
    <scope>NUCLEOTIDE SEQUENCE [LARGE SCALE GENOMIC DNA]</scope>
    <source>
        <strain evidence="10">DSM 45899</strain>
    </source>
</reference>
<dbReference type="Proteomes" id="UP000198802">
    <property type="component" value="Unassembled WGS sequence"/>
</dbReference>
<evidence type="ECO:0000256" key="1">
    <source>
        <dbReference type="ARBA" id="ARBA00000971"/>
    </source>
</evidence>
<evidence type="ECO:0000256" key="2">
    <source>
        <dbReference type="ARBA" id="ARBA00006577"/>
    </source>
</evidence>
<dbReference type="AlphaFoldDB" id="A0A0S4QRX2"/>
<dbReference type="InterPro" id="IPR046357">
    <property type="entry name" value="PPIase_dom_sf"/>
</dbReference>
<comment type="catalytic activity">
    <reaction evidence="1 5 6">
        <text>[protein]-peptidylproline (omega=180) = [protein]-peptidylproline (omega=0)</text>
        <dbReference type="Rhea" id="RHEA:16237"/>
        <dbReference type="Rhea" id="RHEA-COMP:10747"/>
        <dbReference type="Rhea" id="RHEA-COMP:10748"/>
        <dbReference type="ChEBI" id="CHEBI:83833"/>
        <dbReference type="ChEBI" id="CHEBI:83834"/>
        <dbReference type="EC" id="5.2.1.8"/>
    </reaction>
</comment>
<evidence type="ECO:0000256" key="6">
    <source>
        <dbReference type="RuleBase" id="RU003915"/>
    </source>
</evidence>
<accession>A0A0S4QRX2</accession>
<feature type="chain" id="PRO_5039319325" description="Peptidyl-prolyl cis-trans isomerase" evidence="7">
    <location>
        <begin position="34"/>
        <end position="211"/>
    </location>
</feature>
<evidence type="ECO:0000313" key="10">
    <source>
        <dbReference type="Proteomes" id="UP000198802"/>
    </source>
</evidence>
<dbReference type="RefSeq" id="WP_091281176.1">
    <property type="nucleotide sequence ID" value="NZ_FAOZ01000018.1"/>
</dbReference>
<dbReference type="Gene3D" id="3.10.50.40">
    <property type="match status" value="1"/>
</dbReference>
<dbReference type="PANTHER" id="PTHR43811:SF19">
    <property type="entry name" value="39 KDA FK506-BINDING NUCLEAR PROTEIN"/>
    <property type="match status" value="1"/>
</dbReference>
<evidence type="ECO:0000256" key="5">
    <source>
        <dbReference type="PROSITE-ProRule" id="PRU00277"/>
    </source>
</evidence>
<dbReference type="EC" id="5.2.1.8" evidence="6"/>
<comment type="similarity">
    <text evidence="2 6">Belongs to the FKBP-type PPIase family.</text>
</comment>
<dbReference type="PROSITE" id="PS50059">
    <property type="entry name" value="FKBP_PPIASE"/>
    <property type="match status" value="1"/>
</dbReference>
<evidence type="ECO:0000256" key="3">
    <source>
        <dbReference type="ARBA" id="ARBA00023110"/>
    </source>
</evidence>
<keyword evidence="3 5" id="KW-0697">Rotamase</keyword>
<sequence>MTVFSRDVAARHRRRLVGFVLPAVLLVPMAACSSSDAPDGTKAAPIAAPSAAATAVDGGTPAVENATDLKRKPVAAAGEGEAPSELVTKDLVGGDGKVASASSTVTIHYAGTIWKTGKQFDASWDRSTPETFPLQNTVPGFGQGIAGMKEGGRRLIVIPPDLGYGPMGGQPEAGIEADDTLVFIVDLLAVGSGDATGSGSGGAAGSTSGQL</sequence>
<feature type="domain" description="PPIase FKBP-type" evidence="8">
    <location>
        <begin position="102"/>
        <end position="191"/>
    </location>
</feature>
<dbReference type="SUPFAM" id="SSF54534">
    <property type="entry name" value="FKBP-like"/>
    <property type="match status" value="1"/>
</dbReference>
<evidence type="ECO:0000313" key="9">
    <source>
        <dbReference type="EMBL" id="CUU58285.1"/>
    </source>
</evidence>
<dbReference type="InterPro" id="IPR001179">
    <property type="entry name" value="PPIase_FKBP_dom"/>
</dbReference>
<dbReference type="PANTHER" id="PTHR43811">
    <property type="entry name" value="FKBP-TYPE PEPTIDYL-PROLYL CIS-TRANS ISOMERASE FKPA"/>
    <property type="match status" value="1"/>
</dbReference>
<feature type="signal peptide" evidence="7">
    <location>
        <begin position="1"/>
        <end position="33"/>
    </location>
</feature>
<keyword evidence="7" id="KW-0732">Signal</keyword>
<dbReference type="Pfam" id="PF00254">
    <property type="entry name" value="FKBP_C"/>
    <property type="match status" value="1"/>
</dbReference>
<proteinExistence type="inferred from homology"/>
<protein>
    <recommendedName>
        <fullName evidence="6">Peptidyl-prolyl cis-trans isomerase</fullName>
        <ecNumber evidence="6">5.2.1.8</ecNumber>
    </recommendedName>
</protein>